<sequence>MDFLSVVPAASQINPWSKLSEPAFASAAPDQKSFSLSRTLAHQKLARGPQPILHKDLLGDQPTTSDISVVLLLGLVIRFQHGGTREGDCVV</sequence>
<organism evidence="1 2">
    <name type="scientific">Monilinia fructicola</name>
    <name type="common">Brown rot fungus</name>
    <name type="synonym">Ciboria fructicola</name>
    <dbReference type="NCBI Taxonomy" id="38448"/>
    <lineage>
        <taxon>Eukaryota</taxon>
        <taxon>Fungi</taxon>
        <taxon>Dikarya</taxon>
        <taxon>Ascomycota</taxon>
        <taxon>Pezizomycotina</taxon>
        <taxon>Leotiomycetes</taxon>
        <taxon>Helotiales</taxon>
        <taxon>Sclerotiniaceae</taxon>
        <taxon>Monilinia</taxon>
    </lineage>
</organism>
<keyword evidence="2" id="KW-1185">Reference proteome</keyword>
<gene>
    <name evidence="1" type="ORF">EYC84_003678</name>
</gene>
<reference evidence="1 2" key="1">
    <citation type="submission" date="2019-06" db="EMBL/GenBank/DDBJ databases">
        <title>Genome Sequence of the Brown Rot Fungal Pathogen Monilinia fructicola.</title>
        <authorList>
            <person name="De Miccolis Angelini R.M."/>
            <person name="Landi L."/>
            <person name="Abate D."/>
            <person name="Pollastro S."/>
            <person name="Romanazzi G."/>
            <person name="Faretra F."/>
        </authorList>
    </citation>
    <scope>NUCLEOTIDE SEQUENCE [LARGE SCALE GENOMIC DNA]</scope>
    <source>
        <strain evidence="1 2">Mfrc123</strain>
    </source>
</reference>
<dbReference type="EMBL" id="VICG01000004">
    <property type="protein sequence ID" value="KAA8573169.1"/>
    <property type="molecule type" value="Genomic_DNA"/>
</dbReference>
<accession>A0A5M9JYD9</accession>
<evidence type="ECO:0000313" key="2">
    <source>
        <dbReference type="Proteomes" id="UP000322873"/>
    </source>
</evidence>
<name>A0A5M9JYD9_MONFR</name>
<comment type="caution">
    <text evidence="1">The sequence shown here is derived from an EMBL/GenBank/DDBJ whole genome shotgun (WGS) entry which is preliminary data.</text>
</comment>
<proteinExistence type="predicted"/>
<evidence type="ECO:0000313" key="1">
    <source>
        <dbReference type="EMBL" id="KAA8573169.1"/>
    </source>
</evidence>
<dbReference type="AlphaFoldDB" id="A0A5M9JYD9"/>
<dbReference type="Proteomes" id="UP000322873">
    <property type="component" value="Unassembled WGS sequence"/>
</dbReference>
<protein>
    <submittedName>
        <fullName evidence="1">Uncharacterized protein</fullName>
    </submittedName>
</protein>